<proteinExistence type="predicted"/>
<dbReference type="RefSeq" id="WP_308136516.1">
    <property type="nucleotide sequence ID" value="NZ_CP133216.1"/>
</dbReference>
<dbReference type="EMBL" id="JAVFKN010000042">
    <property type="protein sequence ID" value="MDQ5770852.1"/>
    <property type="molecule type" value="Genomic_DNA"/>
</dbReference>
<accession>A0AA51MJM2</accession>
<dbReference type="Proteomes" id="UP001229862">
    <property type="component" value="Plasmid pThsubDNT52_1"/>
</dbReference>
<dbReference type="AlphaFoldDB" id="A0AA51MJM2"/>
<dbReference type="EMBL" id="CP133216">
    <property type="protein sequence ID" value="WML84914.1"/>
    <property type="molecule type" value="Genomic_DNA"/>
</dbReference>
<evidence type="ECO:0000313" key="4">
    <source>
        <dbReference type="EMBL" id="WML84914.1"/>
    </source>
</evidence>
<keyword evidence="4" id="KW-0614">Plasmid</keyword>
<keyword evidence="5" id="KW-1185">Reference proteome</keyword>
<name>A0AA51MJM2_9GAMM</name>
<evidence type="ECO:0000256" key="1">
    <source>
        <dbReference type="SAM" id="MobiDB-lite"/>
    </source>
</evidence>
<organism evidence="4">
    <name type="scientific">Thiothrix subterranea</name>
    <dbReference type="NCBI Taxonomy" id="2735563"/>
    <lineage>
        <taxon>Bacteria</taxon>
        <taxon>Pseudomonadati</taxon>
        <taxon>Pseudomonadota</taxon>
        <taxon>Gammaproteobacteria</taxon>
        <taxon>Thiotrichales</taxon>
        <taxon>Thiotrichaceae</taxon>
        <taxon>Thiothrix</taxon>
    </lineage>
</organism>
<evidence type="ECO:0000259" key="2">
    <source>
        <dbReference type="Pfam" id="PF11740"/>
    </source>
</evidence>
<evidence type="ECO:0000313" key="3">
    <source>
        <dbReference type="EMBL" id="MDQ5770852.1"/>
    </source>
</evidence>
<sequence length="338" mass="37290">MKPATYTNEQIIEAGMQLLADKKRVTPFAIRNILGGGNPARIKTIWEESQKTALEGQVVSHWVELPTEFADALEATKGSLDELAKRMYGRAQEIAESRVRETIAAARKAKETAEVEVAEAMDTVEQLDSENARLQGAVEQLQAELKRVSANNSRLQERLTTMTDKAEKATLEAKDEKARNRELEKQLTVNETQTRILEGQAREQQITINTLQGKLEAASLAHQQLELENNTLKADLKNAESTQQALNGQLIAAQQQQDSLRTARDQARAGQQEVQQQLAILQTRLEDAAIREGELKQRLEQSQQAEEQAKATAAELKGRLAALTPDGTAENKPAPGAA</sequence>
<dbReference type="Proteomes" id="UP001223336">
    <property type="component" value="Unassembled WGS sequence"/>
</dbReference>
<evidence type="ECO:0000313" key="5">
    <source>
        <dbReference type="Proteomes" id="UP001223336"/>
    </source>
</evidence>
<dbReference type="GO" id="GO:0003677">
    <property type="term" value="F:DNA binding"/>
    <property type="evidence" value="ECO:0007669"/>
    <property type="project" value="UniProtKB-KW"/>
</dbReference>
<feature type="region of interest" description="Disordered" evidence="1">
    <location>
        <begin position="317"/>
        <end position="338"/>
    </location>
</feature>
<dbReference type="Pfam" id="PF11740">
    <property type="entry name" value="KfrA_N"/>
    <property type="match status" value="1"/>
</dbReference>
<geneLocation type="plasmid" evidence="4">
    <name>pThsubDNT52_1</name>
</geneLocation>
<protein>
    <submittedName>
        <fullName evidence="4">DNA-binding protein</fullName>
    </submittedName>
</protein>
<dbReference type="InterPro" id="IPR021104">
    <property type="entry name" value="KfrA_DNA-bd_N"/>
</dbReference>
<keyword evidence="4" id="KW-0238">DNA-binding</keyword>
<reference evidence="4 5" key="1">
    <citation type="submission" date="2023-08" db="EMBL/GenBank/DDBJ databases">
        <title>New molecular markers tilS and rpoB for phylogenetic and monitoring studies of the genus Thiothrix biodiversity.</title>
        <authorList>
            <person name="Ravin N.V."/>
            <person name="Smolyakov D."/>
            <person name="Markov N.D."/>
            <person name="Beletsky A.V."/>
            <person name="Mardanov A.V."/>
            <person name="Rudenko T.S."/>
            <person name="Grabovich M.Y."/>
        </authorList>
    </citation>
    <scope>NUCLEOTIDE SEQUENCE</scope>
    <source>
        <strain evidence="4">DNT52</strain>
        <strain evidence="3 5">H33</strain>
        <plasmid evidence="4">pThsubDNT52_1</plasmid>
    </source>
</reference>
<gene>
    <name evidence="3" type="ORF">RCC75_20145</name>
    <name evidence="4" type="ORF">RCG00_00340</name>
</gene>
<feature type="domain" description="KfrA N-terminal DNA-binding" evidence="2">
    <location>
        <begin position="7"/>
        <end position="129"/>
    </location>
</feature>